<keyword evidence="2" id="KW-0547">Nucleotide-binding</keyword>
<protein>
    <recommendedName>
        <fullName evidence="4">Fido domain-containing protein</fullName>
    </recommendedName>
</protein>
<dbReference type="OrthoDB" id="9813719at2"/>
<keyword evidence="6" id="KW-1185">Reference proteome</keyword>
<proteinExistence type="predicted"/>
<dbReference type="PANTHER" id="PTHR13504:SF38">
    <property type="entry name" value="FIDO DOMAIN-CONTAINING PROTEIN"/>
    <property type="match status" value="1"/>
</dbReference>
<evidence type="ECO:0000256" key="2">
    <source>
        <dbReference type="PIRSR" id="PIRSR640198-2"/>
    </source>
</evidence>
<dbReference type="GO" id="GO:0005524">
    <property type="term" value="F:ATP binding"/>
    <property type="evidence" value="ECO:0007669"/>
    <property type="project" value="UniProtKB-KW"/>
</dbReference>
<dbReference type="RefSeq" id="WP_066339531.1">
    <property type="nucleotide sequence ID" value="NZ_CP016503.1"/>
</dbReference>
<dbReference type="PROSITE" id="PS51459">
    <property type="entry name" value="FIDO"/>
    <property type="match status" value="1"/>
</dbReference>
<dbReference type="Pfam" id="PF02661">
    <property type="entry name" value="Fic"/>
    <property type="match status" value="1"/>
</dbReference>
<feature type="active site" evidence="1">
    <location>
        <position position="182"/>
    </location>
</feature>
<feature type="domain" description="Fido" evidence="4">
    <location>
        <begin position="102"/>
        <end position="250"/>
    </location>
</feature>
<evidence type="ECO:0000259" key="4">
    <source>
        <dbReference type="PROSITE" id="PS51459"/>
    </source>
</evidence>
<feature type="site" description="Important for autoinhibition of adenylyltransferase activity" evidence="3">
    <location>
        <position position="58"/>
    </location>
</feature>
<dbReference type="SUPFAM" id="SSF140931">
    <property type="entry name" value="Fic-like"/>
    <property type="match status" value="1"/>
</dbReference>
<dbReference type="Gene3D" id="1.10.3290.10">
    <property type="entry name" value="Fido-like domain"/>
    <property type="match status" value="1"/>
</dbReference>
<dbReference type="Proteomes" id="UP000092884">
    <property type="component" value="Chromosome"/>
</dbReference>
<dbReference type="AlphaFoldDB" id="A0A1B1U4W8"/>
<name>A0A1B1U4W8_9HELI</name>
<sequence length="375" mass="43635">MSKIKIPTPSFDSSLASLIVELEKLRHKTLGGNVPPYIFFSIKEIFQLLETLGSARIEGNNTTLSDYIEDTFSMQNLSHQEIENLKNAMQFIEEHTDEDTRFNQAYFFELHKIVMFALKKDWVSGKLRDTDVSIQKSNHTPPSAFLVAERFQEFIDFINTEYKQQFQTMMIAIAHHRFEHIHPFADGNGRMGRLLTYALLIKLGFRVKDGRIINPSSVFYADRNRYYDMLSKADSLQEQDLLEWCEYFLGGLKNEMQKIDFLLQKDNVREEVLIPIIRDIYKLQIINKDEKNVLELLVEQEDMLMKADRLGKIGITDTKQKTKILTMLKAKNILTPQHQASRIYGLNLIENPLLRLVITQLKALGFVDDFLEKTT</sequence>
<dbReference type="EMBL" id="CP016503">
    <property type="protein sequence ID" value="ANV97844.1"/>
    <property type="molecule type" value="Genomic_DNA"/>
</dbReference>
<feature type="binding site" evidence="2">
    <location>
        <begin position="186"/>
        <end position="193"/>
    </location>
    <ligand>
        <name>ATP</name>
        <dbReference type="ChEBI" id="CHEBI:30616"/>
    </ligand>
</feature>
<reference evidence="6" key="1">
    <citation type="submission" date="2016-07" db="EMBL/GenBank/DDBJ databases">
        <authorList>
            <person name="Florea S."/>
            <person name="Webb J.S."/>
            <person name="Jaromczyk J."/>
            <person name="Schardl C.L."/>
        </authorList>
    </citation>
    <scope>NUCLEOTIDE SEQUENCE [LARGE SCALE GENOMIC DNA]</scope>
    <source>
        <strain evidence="6">MIT 01-6242</strain>
    </source>
</reference>
<accession>A0A1B1U4W8</accession>
<gene>
    <name evidence="5" type="ORF">BBW65_03065</name>
</gene>
<dbReference type="KEGG" id="het:BBW65_03065"/>
<evidence type="ECO:0000256" key="3">
    <source>
        <dbReference type="PIRSR" id="PIRSR640198-3"/>
    </source>
</evidence>
<organism evidence="5 6">
    <name type="scientific">Helicobacter enhydrae</name>
    <dbReference type="NCBI Taxonomy" id="222136"/>
    <lineage>
        <taxon>Bacteria</taxon>
        <taxon>Pseudomonadati</taxon>
        <taxon>Campylobacterota</taxon>
        <taxon>Epsilonproteobacteria</taxon>
        <taxon>Campylobacterales</taxon>
        <taxon>Helicobacteraceae</taxon>
        <taxon>Helicobacter</taxon>
    </lineage>
</organism>
<dbReference type="InterPro" id="IPR040198">
    <property type="entry name" value="Fido_containing"/>
</dbReference>
<dbReference type="PANTHER" id="PTHR13504">
    <property type="entry name" value="FIDO DOMAIN-CONTAINING PROTEIN DDB_G0283145"/>
    <property type="match status" value="1"/>
</dbReference>
<dbReference type="STRING" id="222136.BBW65_03065"/>
<dbReference type="InterPro" id="IPR003812">
    <property type="entry name" value="Fido"/>
</dbReference>
<evidence type="ECO:0000256" key="1">
    <source>
        <dbReference type="PIRSR" id="PIRSR640198-1"/>
    </source>
</evidence>
<evidence type="ECO:0000313" key="5">
    <source>
        <dbReference type="EMBL" id="ANV97844.1"/>
    </source>
</evidence>
<dbReference type="InterPro" id="IPR036597">
    <property type="entry name" value="Fido-like_dom_sf"/>
</dbReference>
<feature type="binding site" evidence="2">
    <location>
        <begin position="226"/>
        <end position="227"/>
    </location>
    <ligand>
        <name>ATP</name>
        <dbReference type="ChEBI" id="CHEBI:30616"/>
    </ligand>
</feature>
<keyword evidence="2" id="KW-0067">ATP-binding</keyword>
<evidence type="ECO:0000313" key="6">
    <source>
        <dbReference type="Proteomes" id="UP000092884"/>
    </source>
</evidence>